<protein>
    <recommendedName>
        <fullName evidence="3 13">Flagellar biosynthesis protein FlhF</fullName>
    </recommendedName>
</protein>
<dbReference type="STRING" id="364032.SAMN05443662_1120"/>
<evidence type="ECO:0000259" key="14">
    <source>
        <dbReference type="SMART" id="SM00382"/>
    </source>
</evidence>
<name>A0A1N6FKU3_9GAMM</name>
<evidence type="ECO:0000256" key="6">
    <source>
        <dbReference type="ARBA" id="ARBA00022741"/>
    </source>
</evidence>
<evidence type="ECO:0000256" key="4">
    <source>
        <dbReference type="ARBA" id="ARBA00022448"/>
    </source>
</evidence>
<dbReference type="FunFam" id="3.40.50.300:FF:000695">
    <property type="entry name" value="Flagellar biosynthesis regulator FlhF"/>
    <property type="match status" value="1"/>
</dbReference>
<dbReference type="Pfam" id="PF00448">
    <property type="entry name" value="SRP54"/>
    <property type="match status" value="1"/>
</dbReference>
<keyword evidence="11" id="KW-1006">Bacterial flagellum protein export</keyword>
<evidence type="ECO:0000256" key="10">
    <source>
        <dbReference type="ARBA" id="ARBA00023136"/>
    </source>
</evidence>
<dbReference type="InterPro" id="IPR027417">
    <property type="entry name" value="P-loop_NTPase"/>
</dbReference>
<evidence type="ECO:0000259" key="15">
    <source>
        <dbReference type="SMART" id="SM00962"/>
    </source>
</evidence>
<evidence type="ECO:0000256" key="5">
    <source>
        <dbReference type="ARBA" id="ARBA00022475"/>
    </source>
</evidence>
<dbReference type="SMART" id="SM00962">
    <property type="entry name" value="SRP54"/>
    <property type="match status" value="1"/>
</dbReference>
<gene>
    <name evidence="16" type="ORF">SAMN05443662_1120</name>
</gene>
<keyword evidence="16" id="KW-0969">Cilium</keyword>
<dbReference type="GO" id="GO:0005047">
    <property type="term" value="F:signal recognition particle binding"/>
    <property type="evidence" value="ECO:0007669"/>
    <property type="project" value="TreeGrafter"/>
</dbReference>
<evidence type="ECO:0000256" key="3">
    <source>
        <dbReference type="ARBA" id="ARBA00014919"/>
    </source>
</evidence>
<dbReference type="Gene3D" id="3.40.50.300">
    <property type="entry name" value="P-loop containing nucleotide triphosphate hydrolases"/>
    <property type="match status" value="1"/>
</dbReference>
<dbReference type="GO" id="GO:0006614">
    <property type="term" value="P:SRP-dependent cotranslational protein targeting to membrane"/>
    <property type="evidence" value="ECO:0007669"/>
    <property type="project" value="UniProtKB-UniRule"/>
</dbReference>
<dbReference type="GO" id="GO:0005886">
    <property type="term" value="C:plasma membrane"/>
    <property type="evidence" value="ECO:0007669"/>
    <property type="project" value="UniProtKB-SubCell"/>
</dbReference>
<dbReference type="GO" id="GO:0003924">
    <property type="term" value="F:GTPase activity"/>
    <property type="evidence" value="ECO:0007669"/>
    <property type="project" value="UniProtKB-UniRule"/>
</dbReference>
<accession>A0A1N6FKU3</accession>
<dbReference type="InterPro" id="IPR047040">
    <property type="entry name" value="FlhF__GTPase_dom"/>
</dbReference>
<keyword evidence="10" id="KW-0472">Membrane</keyword>
<dbReference type="OrthoDB" id="9778554at2"/>
<feature type="domain" description="AAA+ ATPase" evidence="14">
    <location>
        <begin position="156"/>
        <end position="312"/>
    </location>
</feature>
<dbReference type="InterPro" id="IPR003593">
    <property type="entry name" value="AAA+_ATPase"/>
</dbReference>
<comment type="subcellular location">
    <subcellularLocation>
        <location evidence="1">Cell membrane</location>
        <topology evidence="1">Peripheral membrane protein</topology>
        <orientation evidence="1">Cytoplasmic side</orientation>
    </subcellularLocation>
</comment>
<comment type="function">
    <text evidence="12">Necessary for flagellar biosynthesis. May be involved in translocation of the flagellum.</text>
</comment>
<dbReference type="CDD" id="cd17873">
    <property type="entry name" value="FlhF"/>
    <property type="match status" value="1"/>
</dbReference>
<reference evidence="16 17" key="1">
    <citation type="submission" date="2016-11" db="EMBL/GenBank/DDBJ databases">
        <authorList>
            <person name="Jaros S."/>
            <person name="Januszkiewicz K."/>
            <person name="Wedrychowicz H."/>
        </authorList>
    </citation>
    <scope>NUCLEOTIDE SEQUENCE [LARGE SCALE GENOMIC DNA]</scope>
    <source>
        <strain evidence="16 17">DSM 17737</strain>
    </source>
</reference>
<evidence type="ECO:0000256" key="2">
    <source>
        <dbReference type="ARBA" id="ARBA00008531"/>
    </source>
</evidence>
<dbReference type="InterPro" id="IPR000897">
    <property type="entry name" value="SRP54_GTPase_dom"/>
</dbReference>
<evidence type="ECO:0000256" key="13">
    <source>
        <dbReference type="NCBIfam" id="TIGR03499"/>
    </source>
</evidence>
<evidence type="ECO:0000256" key="9">
    <source>
        <dbReference type="ARBA" id="ARBA00023134"/>
    </source>
</evidence>
<keyword evidence="7" id="KW-1005">Bacterial flagellum biogenesis</keyword>
<organism evidence="16 17">
    <name type="scientific">Sulfurivirga caldicuralii</name>
    <dbReference type="NCBI Taxonomy" id="364032"/>
    <lineage>
        <taxon>Bacteria</taxon>
        <taxon>Pseudomonadati</taxon>
        <taxon>Pseudomonadota</taxon>
        <taxon>Gammaproteobacteria</taxon>
        <taxon>Thiotrichales</taxon>
        <taxon>Piscirickettsiaceae</taxon>
        <taxon>Sulfurivirga</taxon>
    </lineage>
</organism>
<dbReference type="SMART" id="SM00382">
    <property type="entry name" value="AAA"/>
    <property type="match status" value="1"/>
</dbReference>
<dbReference type="PANTHER" id="PTHR43134:SF3">
    <property type="entry name" value="FLAGELLAR BIOSYNTHESIS PROTEIN FLHF"/>
    <property type="match status" value="1"/>
</dbReference>
<keyword evidence="5" id="KW-1003">Cell membrane</keyword>
<dbReference type="RefSeq" id="WP_074201381.1">
    <property type="nucleotide sequence ID" value="NZ_FSRE01000002.1"/>
</dbReference>
<proteinExistence type="inferred from homology"/>
<evidence type="ECO:0000256" key="11">
    <source>
        <dbReference type="ARBA" id="ARBA00023225"/>
    </source>
</evidence>
<keyword evidence="16" id="KW-0966">Cell projection</keyword>
<dbReference type="SUPFAM" id="SSF52540">
    <property type="entry name" value="P-loop containing nucleoside triphosphate hydrolases"/>
    <property type="match status" value="1"/>
</dbReference>
<dbReference type="GO" id="GO:0044781">
    <property type="term" value="P:bacterial-type flagellum organization"/>
    <property type="evidence" value="ECO:0007669"/>
    <property type="project" value="UniProtKB-UniRule"/>
</dbReference>
<evidence type="ECO:0000256" key="8">
    <source>
        <dbReference type="ARBA" id="ARBA00022927"/>
    </source>
</evidence>
<evidence type="ECO:0000256" key="12">
    <source>
        <dbReference type="ARBA" id="ARBA00025337"/>
    </source>
</evidence>
<sequence>MKMRRFVAPTLKAALAEVKATLGPDAVILSSRQENGQYEVVAAMDDVEAPVSLERPAAPRAPANSAELERLSSELQYMRQLLEQQMAGLAWGQAEQQAPQRVFLLKKLLNMGIGWELAQSLLQQVEPITDEDAAWSQLLGLVAQGLKPSERDISRQGGIVALVGPTGVGKTTTIAKLAGRFVMRQGASQLALVTTDCYKIGAQAQLQTFADLMGVPVHVARDQSELVTLLMGLRGKKLVLIDTAGMSQRDIRIAQQATNRQGGGLPVRNLLVLSAATPLKVMREVVEAFGQLKLDGLLFTKLDEATQLGSALTLATETGLPLTYFSEGQRVPEDLQVADPQELIDRAIVLGAQQTDERADMAFKLGLGKEYFDAH</sequence>
<dbReference type="NCBIfam" id="TIGR03499">
    <property type="entry name" value="FlhF"/>
    <property type="match status" value="1"/>
</dbReference>
<feature type="domain" description="SRP54-type proteins GTP-binding" evidence="15">
    <location>
        <begin position="157"/>
        <end position="349"/>
    </location>
</feature>
<keyword evidence="9" id="KW-0342">GTP-binding</keyword>
<dbReference type="EMBL" id="FSRE01000002">
    <property type="protein sequence ID" value="SIN95888.1"/>
    <property type="molecule type" value="Genomic_DNA"/>
</dbReference>
<keyword evidence="8" id="KW-0653">Protein transport</keyword>
<dbReference type="GO" id="GO:0015031">
    <property type="term" value="P:protein transport"/>
    <property type="evidence" value="ECO:0007669"/>
    <property type="project" value="UniProtKB-KW"/>
</dbReference>
<dbReference type="PANTHER" id="PTHR43134">
    <property type="entry name" value="SIGNAL RECOGNITION PARTICLE RECEPTOR SUBUNIT ALPHA"/>
    <property type="match status" value="1"/>
</dbReference>
<keyword evidence="16" id="KW-0282">Flagellum</keyword>
<keyword evidence="4" id="KW-0813">Transport</keyword>
<evidence type="ECO:0000313" key="17">
    <source>
        <dbReference type="Proteomes" id="UP000198461"/>
    </source>
</evidence>
<evidence type="ECO:0000313" key="16">
    <source>
        <dbReference type="EMBL" id="SIN95888.1"/>
    </source>
</evidence>
<dbReference type="InterPro" id="IPR020006">
    <property type="entry name" value="FlhF"/>
</dbReference>
<keyword evidence="6" id="KW-0547">Nucleotide-binding</keyword>
<dbReference type="AlphaFoldDB" id="A0A1N6FKU3"/>
<keyword evidence="17" id="KW-1185">Reference proteome</keyword>
<evidence type="ECO:0000256" key="1">
    <source>
        <dbReference type="ARBA" id="ARBA00004413"/>
    </source>
</evidence>
<dbReference type="GO" id="GO:0005525">
    <property type="term" value="F:GTP binding"/>
    <property type="evidence" value="ECO:0007669"/>
    <property type="project" value="UniProtKB-UniRule"/>
</dbReference>
<dbReference type="Proteomes" id="UP000198461">
    <property type="component" value="Unassembled WGS sequence"/>
</dbReference>
<dbReference type="Gene3D" id="1.20.120.1380">
    <property type="entry name" value="Flagellar FlhF biosynthesis protein, N domain"/>
    <property type="match status" value="1"/>
</dbReference>
<evidence type="ECO:0000256" key="7">
    <source>
        <dbReference type="ARBA" id="ARBA00022795"/>
    </source>
</evidence>
<comment type="similarity">
    <text evidence="2">Belongs to the GTP-binding SRP family.</text>
</comment>